<dbReference type="PROSITE" id="PS51257">
    <property type="entry name" value="PROKAR_LIPOPROTEIN"/>
    <property type="match status" value="1"/>
</dbReference>
<keyword evidence="3" id="KW-0449">Lipoprotein</keyword>
<name>A0A240BSL3_9STAP</name>
<feature type="compositionally biased region" description="Basic and acidic residues" evidence="1">
    <location>
        <begin position="265"/>
        <end position="281"/>
    </location>
</feature>
<evidence type="ECO:0000256" key="1">
    <source>
        <dbReference type="SAM" id="MobiDB-lite"/>
    </source>
</evidence>
<feature type="compositionally biased region" description="Low complexity" evidence="1">
    <location>
        <begin position="39"/>
        <end position="52"/>
    </location>
</feature>
<feature type="chain" id="PRO_5038398286" evidence="2">
    <location>
        <begin position="21"/>
        <end position="316"/>
    </location>
</feature>
<sequence length="316" mass="34367">MTVNKIFGILTTTALVATLAACSNGDNGQNKQENHSGKSNENQASQSQSNDNPSDKNNHADGNTNKSAQKNQSEEEAIQNLTDEEKVALVLYETSVDPTIITADELARGEYTYQPMTHMSVEMRIVEQLTLTPRDTQTILPGAPSDLRLYSVSPIRVNAVPYVAVTGGQVIVFGVQSPVTYDYVMNQEHTMVFDVKDLYSKHSNQDYKGLASKIVVGPAPAVDQGSSTSSSGSSDSDESESSSSSTTVTRANVIDLVEEYEGHQLDKDTYTYKEPEQRDDGSWGFSFVDKSGDLAGSYIVSKDGTVTKYDEKGIEE</sequence>
<feature type="compositionally biased region" description="Low complexity" evidence="1">
    <location>
        <begin position="225"/>
        <end position="234"/>
    </location>
</feature>
<dbReference type="EMBL" id="LT906464">
    <property type="protein sequence ID" value="SNV98429.1"/>
    <property type="molecule type" value="Genomic_DNA"/>
</dbReference>
<organism evidence="3 4">
    <name type="scientific">Staphylococcus muscae</name>
    <dbReference type="NCBI Taxonomy" id="1294"/>
    <lineage>
        <taxon>Bacteria</taxon>
        <taxon>Bacillati</taxon>
        <taxon>Bacillota</taxon>
        <taxon>Bacilli</taxon>
        <taxon>Bacillales</taxon>
        <taxon>Staphylococcaceae</taxon>
        <taxon>Staphylococcus</taxon>
    </lineage>
</organism>
<feature type="signal peptide" evidence="2">
    <location>
        <begin position="1"/>
        <end position="20"/>
    </location>
</feature>
<feature type="region of interest" description="Disordered" evidence="1">
    <location>
        <begin position="265"/>
        <end position="284"/>
    </location>
</feature>
<evidence type="ECO:0000256" key="2">
    <source>
        <dbReference type="SAM" id="SignalP"/>
    </source>
</evidence>
<gene>
    <name evidence="3" type="ORF">SAMEA4412661_00068</name>
</gene>
<keyword evidence="2" id="KW-0732">Signal</keyword>
<feature type="compositionally biased region" description="Polar residues" evidence="1">
    <location>
        <begin position="60"/>
        <end position="71"/>
    </location>
</feature>
<dbReference type="AlphaFoldDB" id="A0A240BSL3"/>
<reference evidence="3 4" key="1">
    <citation type="submission" date="2017-06" db="EMBL/GenBank/DDBJ databases">
        <authorList>
            <consortium name="Pathogen Informatics"/>
        </authorList>
    </citation>
    <scope>NUCLEOTIDE SEQUENCE [LARGE SCALE GENOMIC DNA]</scope>
    <source>
        <strain evidence="3 4">NCTC13833</strain>
    </source>
</reference>
<feature type="region of interest" description="Disordered" evidence="1">
    <location>
        <begin position="219"/>
        <end position="250"/>
    </location>
</feature>
<protein>
    <submittedName>
        <fullName evidence="3">Lipoprotein</fullName>
    </submittedName>
</protein>
<proteinExistence type="predicted"/>
<feature type="region of interest" description="Disordered" evidence="1">
    <location>
        <begin position="26"/>
        <end position="77"/>
    </location>
</feature>
<evidence type="ECO:0000313" key="4">
    <source>
        <dbReference type="Proteomes" id="UP000243706"/>
    </source>
</evidence>
<accession>A0A240BSL3</accession>
<evidence type="ECO:0000313" key="3">
    <source>
        <dbReference type="EMBL" id="SNV98429.1"/>
    </source>
</evidence>
<dbReference type="Proteomes" id="UP000243706">
    <property type="component" value="Chromosome 1"/>
</dbReference>